<dbReference type="SUPFAM" id="SSF49764">
    <property type="entry name" value="HSP20-like chaperones"/>
    <property type="match status" value="1"/>
</dbReference>
<name>A0ABT9Z9H5_9BACI</name>
<protein>
    <submittedName>
        <fullName evidence="1">HSP20 family molecular chaperone IbpA</fullName>
    </submittedName>
</protein>
<accession>A0ABT9Z9H5</accession>
<gene>
    <name evidence="1" type="ORF">J2S19_000158</name>
</gene>
<sequence>MFPWNNQFPFNQSNFTKQFQKMNPKEVEQYIEDIMKNIFGSEPSNKFPFHNEVDNERTKTQELSEFDIYETTDYLYVKIGIPKEKIESIKVQHSSHQLFIHSDTDENEKTTYMLPSPVAKKGTKAHYENGILEIQLTKLHEHTISEISILKE</sequence>
<reference evidence="1 2" key="1">
    <citation type="submission" date="2023-07" db="EMBL/GenBank/DDBJ databases">
        <title>Genomic Encyclopedia of Type Strains, Phase IV (KMG-IV): sequencing the most valuable type-strain genomes for metagenomic binning, comparative biology and taxonomic classification.</title>
        <authorList>
            <person name="Goeker M."/>
        </authorList>
    </citation>
    <scope>NUCLEOTIDE SEQUENCE [LARGE SCALE GENOMIC DNA]</scope>
    <source>
        <strain evidence="1 2">DSM 29005</strain>
    </source>
</reference>
<dbReference type="CDD" id="cd00298">
    <property type="entry name" value="ACD_sHsps_p23-like"/>
    <property type="match status" value="1"/>
</dbReference>
<dbReference type="Proteomes" id="UP001234495">
    <property type="component" value="Unassembled WGS sequence"/>
</dbReference>
<evidence type="ECO:0000313" key="2">
    <source>
        <dbReference type="Proteomes" id="UP001234495"/>
    </source>
</evidence>
<organism evidence="1 2">
    <name type="scientific">Metabacillus malikii</name>
    <dbReference type="NCBI Taxonomy" id="1504265"/>
    <lineage>
        <taxon>Bacteria</taxon>
        <taxon>Bacillati</taxon>
        <taxon>Bacillota</taxon>
        <taxon>Bacilli</taxon>
        <taxon>Bacillales</taxon>
        <taxon>Bacillaceae</taxon>
        <taxon>Metabacillus</taxon>
    </lineage>
</organism>
<keyword evidence="2" id="KW-1185">Reference proteome</keyword>
<dbReference type="RefSeq" id="WP_307335711.1">
    <property type="nucleotide sequence ID" value="NZ_JAUSUD010000001.1"/>
</dbReference>
<dbReference type="InterPro" id="IPR008978">
    <property type="entry name" value="HSP20-like_chaperone"/>
</dbReference>
<comment type="caution">
    <text evidence="1">The sequence shown here is derived from an EMBL/GenBank/DDBJ whole genome shotgun (WGS) entry which is preliminary data.</text>
</comment>
<dbReference type="Gene3D" id="2.60.40.790">
    <property type="match status" value="1"/>
</dbReference>
<evidence type="ECO:0000313" key="1">
    <source>
        <dbReference type="EMBL" id="MDQ0228908.1"/>
    </source>
</evidence>
<dbReference type="EMBL" id="JAUSUD010000001">
    <property type="protein sequence ID" value="MDQ0228908.1"/>
    <property type="molecule type" value="Genomic_DNA"/>
</dbReference>
<proteinExistence type="predicted"/>